<proteinExistence type="predicted"/>
<name>A0A0D8Y7Q8_DICVI</name>
<sequence>MQMVFWKWTMRSVDAAGNTFQYAEMNIRHTGNPEKTLSMVRRSVKMGYDTVVINIDIGDTVSAENAVRVAKKSEKRYDFARKETIAGAETREILYHGNYLLLLHDGVISTFKLSLTTEFQESHILSSESVDDSLKPPPRKSQKN</sequence>
<gene>
    <name evidence="1" type="ORF">DICVIV_01540</name>
</gene>
<reference evidence="2" key="2">
    <citation type="journal article" date="2016" name="Sci. Rep.">
        <title>Dictyocaulus viviparus genome, variome and transcriptome elucidate lungworm biology and support future intervention.</title>
        <authorList>
            <person name="McNulty S.N."/>
            <person name="Strube C."/>
            <person name="Rosa B.A."/>
            <person name="Martin J.C."/>
            <person name="Tyagi R."/>
            <person name="Choi Y.J."/>
            <person name="Wang Q."/>
            <person name="Hallsworth Pepin K."/>
            <person name="Zhang X."/>
            <person name="Ozersky P."/>
            <person name="Wilson R.K."/>
            <person name="Sternberg P.W."/>
            <person name="Gasser R.B."/>
            <person name="Mitreva M."/>
        </authorList>
    </citation>
    <scope>NUCLEOTIDE SEQUENCE [LARGE SCALE GENOMIC DNA]</scope>
    <source>
        <strain evidence="2">HannoverDv2000</strain>
    </source>
</reference>
<dbReference type="EMBL" id="KN716168">
    <property type="protein sequence ID" value="KJH52212.1"/>
    <property type="molecule type" value="Genomic_DNA"/>
</dbReference>
<evidence type="ECO:0000313" key="2">
    <source>
        <dbReference type="Proteomes" id="UP000053766"/>
    </source>
</evidence>
<dbReference type="Proteomes" id="UP000053766">
    <property type="component" value="Unassembled WGS sequence"/>
</dbReference>
<organism evidence="1 2">
    <name type="scientific">Dictyocaulus viviparus</name>
    <name type="common">Bovine lungworm</name>
    <dbReference type="NCBI Taxonomy" id="29172"/>
    <lineage>
        <taxon>Eukaryota</taxon>
        <taxon>Metazoa</taxon>
        <taxon>Ecdysozoa</taxon>
        <taxon>Nematoda</taxon>
        <taxon>Chromadorea</taxon>
        <taxon>Rhabditida</taxon>
        <taxon>Rhabditina</taxon>
        <taxon>Rhabditomorpha</taxon>
        <taxon>Strongyloidea</taxon>
        <taxon>Metastrongylidae</taxon>
        <taxon>Dictyocaulus</taxon>
    </lineage>
</organism>
<evidence type="ECO:0000313" key="1">
    <source>
        <dbReference type="EMBL" id="KJH52212.1"/>
    </source>
</evidence>
<accession>A0A0D8Y7Q8</accession>
<protein>
    <submittedName>
        <fullName evidence="1">Uncharacterized protein</fullName>
    </submittedName>
</protein>
<reference evidence="1 2" key="1">
    <citation type="submission" date="2013-11" db="EMBL/GenBank/DDBJ databases">
        <title>Draft genome of the bovine lungworm Dictyocaulus viviparus.</title>
        <authorList>
            <person name="Mitreva M."/>
        </authorList>
    </citation>
    <scope>NUCLEOTIDE SEQUENCE [LARGE SCALE GENOMIC DNA]</scope>
    <source>
        <strain evidence="1 2">HannoverDv2000</strain>
    </source>
</reference>
<keyword evidence="2" id="KW-1185">Reference proteome</keyword>
<dbReference type="STRING" id="29172.A0A0D8Y7Q8"/>
<dbReference type="AlphaFoldDB" id="A0A0D8Y7Q8"/>
<dbReference type="OrthoDB" id="17948at2759"/>